<evidence type="ECO:0000313" key="1">
    <source>
        <dbReference type="EMBL" id="OIQ74480.1"/>
    </source>
</evidence>
<proteinExistence type="predicted"/>
<organism evidence="1">
    <name type="scientific">mine drainage metagenome</name>
    <dbReference type="NCBI Taxonomy" id="410659"/>
    <lineage>
        <taxon>unclassified sequences</taxon>
        <taxon>metagenomes</taxon>
        <taxon>ecological metagenomes</taxon>
    </lineage>
</organism>
<sequence length="33" mass="3727">MSMNTRLAALERWRSVRFSAGIVNVLASGWIHP</sequence>
<accession>A0A1J5PUF1</accession>
<gene>
    <name evidence="1" type="ORF">GALL_438660</name>
</gene>
<name>A0A1J5PUF1_9ZZZZ</name>
<protein>
    <submittedName>
        <fullName evidence="1">Uncharacterized protein</fullName>
    </submittedName>
</protein>
<dbReference type="AlphaFoldDB" id="A0A1J5PUF1"/>
<comment type="caution">
    <text evidence="1">The sequence shown here is derived from an EMBL/GenBank/DDBJ whole genome shotgun (WGS) entry which is preliminary data.</text>
</comment>
<dbReference type="EMBL" id="MLJW01002495">
    <property type="protein sequence ID" value="OIQ74480.1"/>
    <property type="molecule type" value="Genomic_DNA"/>
</dbReference>
<reference evidence="1" key="1">
    <citation type="submission" date="2016-10" db="EMBL/GenBank/DDBJ databases">
        <title>Sequence of Gallionella enrichment culture.</title>
        <authorList>
            <person name="Poehlein A."/>
            <person name="Muehling M."/>
            <person name="Daniel R."/>
        </authorList>
    </citation>
    <scope>NUCLEOTIDE SEQUENCE</scope>
</reference>